<dbReference type="InterPro" id="IPR027417">
    <property type="entry name" value="P-loop_NTPase"/>
</dbReference>
<proteinExistence type="predicted"/>
<comment type="caution">
    <text evidence="1">The sequence shown here is derived from an EMBL/GenBank/DDBJ whole genome shotgun (WGS) entry which is preliminary data.</text>
</comment>
<keyword evidence="2" id="KW-1185">Reference proteome</keyword>
<dbReference type="Proteomes" id="UP000299102">
    <property type="component" value="Unassembled WGS sequence"/>
</dbReference>
<dbReference type="OrthoDB" id="9995375at2759"/>
<organism evidence="1 2">
    <name type="scientific">Eumeta variegata</name>
    <name type="common">Bagworm moth</name>
    <name type="synonym">Eumeta japonica</name>
    <dbReference type="NCBI Taxonomy" id="151549"/>
    <lineage>
        <taxon>Eukaryota</taxon>
        <taxon>Metazoa</taxon>
        <taxon>Ecdysozoa</taxon>
        <taxon>Arthropoda</taxon>
        <taxon>Hexapoda</taxon>
        <taxon>Insecta</taxon>
        <taxon>Pterygota</taxon>
        <taxon>Neoptera</taxon>
        <taxon>Endopterygota</taxon>
        <taxon>Lepidoptera</taxon>
        <taxon>Glossata</taxon>
        <taxon>Ditrysia</taxon>
        <taxon>Tineoidea</taxon>
        <taxon>Psychidae</taxon>
        <taxon>Oiketicinae</taxon>
        <taxon>Eumeta</taxon>
    </lineage>
</organism>
<dbReference type="EMBL" id="BGZK01002100">
    <property type="protein sequence ID" value="GBP90642.1"/>
    <property type="molecule type" value="Genomic_DNA"/>
</dbReference>
<dbReference type="Gene3D" id="3.40.50.300">
    <property type="entry name" value="P-loop containing nucleotide triphosphate hydrolases"/>
    <property type="match status" value="1"/>
</dbReference>
<gene>
    <name evidence="1" type="ORF">EVAR_90394_1</name>
</gene>
<evidence type="ECO:0000313" key="2">
    <source>
        <dbReference type="Proteomes" id="UP000299102"/>
    </source>
</evidence>
<reference evidence="1 2" key="1">
    <citation type="journal article" date="2019" name="Commun. Biol.">
        <title>The bagworm genome reveals a unique fibroin gene that provides high tensile strength.</title>
        <authorList>
            <person name="Kono N."/>
            <person name="Nakamura H."/>
            <person name="Ohtoshi R."/>
            <person name="Tomita M."/>
            <person name="Numata K."/>
            <person name="Arakawa K."/>
        </authorList>
    </citation>
    <scope>NUCLEOTIDE SEQUENCE [LARGE SCALE GENOMIC DNA]</scope>
</reference>
<sequence length="129" mass="14850">MLYTGRERIPYHLGIQKGRRNTCSDYPRSTSLTFEGTVIVRITAKHKLHDRVSHVVVVITRNTVSCVYYTDNGEDAIGRFTKRAVAASENKIEDNNANGIRNRYKTDHHERPRRKLETVNRRCGLLTPP</sequence>
<dbReference type="AlphaFoldDB" id="A0A4C1ZT85"/>
<protein>
    <submittedName>
        <fullName evidence="1">Uncharacterized protein</fullName>
    </submittedName>
</protein>
<evidence type="ECO:0000313" key="1">
    <source>
        <dbReference type="EMBL" id="GBP90642.1"/>
    </source>
</evidence>
<accession>A0A4C1ZT85</accession>
<name>A0A4C1ZT85_EUMVA</name>